<feature type="region of interest" description="Disordered" evidence="1">
    <location>
        <begin position="1150"/>
        <end position="1267"/>
    </location>
</feature>
<feature type="compositionally biased region" description="Polar residues" evidence="1">
    <location>
        <begin position="2533"/>
        <end position="2560"/>
    </location>
</feature>
<feature type="compositionally biased region" description="Basic and acidic residues" evidence="1">
    <location>
        <begin position="1193"/>
        <end position="1215"/>
    </location>
</feature>
<evidence type="ECO:0000256" key="1">
    <source>
        <dbReference type="SAM" id="MobiDB-lite"/>
    </source>
</evidence>
<feature type="region of interest" description="Disordered" evidence="1">
    <location>
        <begin position="2499"/>
        <end position="2609"/>
    </location>
</feature>
<feature type="compositionally biased region" description="Basic residues" evidence="1">
    <location>
        <begin position="2910"/>
        <end position="2921"/>
    </location>
</feature>
<feature type="compositionally biased region" description="Basic and acidic residues" evidence="1">
    <location>
        <begin position="1958"/>
        <end position="1988"/>
    </location>
</feature>
<feature type="compositionally biased region" description="Polar residues" evidence="1">
    <location>
        <begin position="3069"/>
        <end position="3082"/>
    </location>
</feature>
<feature type="compositionally biased region" description="Basic and acidic residues" evidence="1">
    <location>
        <begin position="2876"/>
        <end position="2886"/>
    </location>
</feature>
<dbReference type="Ensembl" id="ENSCCRT00000154805.1">
    <property type="protein sequence ID" value="ENSCCRP00000128635.1"/>
    <property type="gene ID" value="ENSCCRG00000065474.1"/>
</dbReference>
<feature type="region of interest" description="Disordered" evidence="1">
    <location>
        <begin position="642"/>
        <end position="669"/>
    </location>
</feature>
<feature type="region of interest" description="Disordered" evidence="1">
    <location>
        <begin position="1"/>
        <end position="39"/>
    </location>
</feature>
<feature type="compositionally biased region" description="Polar residues" evidence="1">
    <location>
        <begin position="648"/>
        <end position="666"/>
    </location>
</feature>
<feature type="compositionally biased region" description="Polar residues" evidence="1">
    <location>
        <begin position="23"/>
        <end position="33"/>
    </location>
</feature>
<feature type="region of interest" description="Disordered" evidence="1">
    <location>
        <begin position="1442"/>
        <end position="1480"/>
    </location>
</feature>
<feature type="region of interest" description="Disordered" evidence="1">
    <location>
        <begin position="1919"/>
        <end position="1939"/>
    </location>
</feature>
<feature type="region of interest" description="Disordered" evidence="1">
    <location>
        <begin position="2118"/>
        <end position="2150"/>
    </location>
</feature>
<evidence type="ECO:0000313" key="4">
    <source>
        <dbReference type="Proteomes" id="UP001108240"/>
    </source>
</evidence>
<dbReference type="PANTHER" id="PTHR33775:SF2">
    <property type="entry name" value="CARDIAC-ENRICHED FHL2-INTERACTING PROTEIN"/>
    <property type="match status" value="1"/>
</dbReference>
<dbReference type="Ensembl" id="ENSCCRT00000186554.1">
    <property type="protein sequence ID" value="ENSCCRP00000118575.1"/>
    <property type="gene ID" value="ENSCCRG00000065474.1"/>
</dbReference>
<name>A0A9J7YMM9_CYPCA</name>
<feature type="region of interest" description="Disordered" evidence="1">
    <location>
        <begin position="2004"/>
        <end position="2031"/>
    </location>
</feature>
<feature type="compositionally biased region" description="Polar residues" evidence="1">
    <location>
        <begin position="1885"/>
        <end position="1897"/>
    </location>
</feature>
<feature type="compositionally biased region" description="Polar residues" evidence="1">
    <location>
        <begin position="372"/>
        <end position="381"/>
    </location>
</feature>
<feature type="region of interest" description="Disordered" evidence="1">
    <location>
        <begin position="3069"/>
        <end position="3104"/>
    </location>
</feature>
<dbReference type="GO" id="GO:0070886">
    <property type="term" value="P:positive regulation of calcineurin-NFAT signaling cascade"/>
    <property type="evidence" value="ECO:0007669"/>
    <property type="project" value="TreeGrafter"/>
</dbReference>
<feature type="compositionally biased region" description="Basic and acidic residues" evidence="1">
    <location>
        <begin position="2307"/>
        <end position="2341"/>
    </location>
</feature>
<feature type="compositionally biased region" description="Polar residues" evidence="1">
    <location>
        <begin position="2004"/>
        <end position="2026"/>
    </location>
</feature>
<feature type="region of interest" description="Disordered" evidence="1">
    <location>
        <begin position="2876"/>
        <end position="2956"/>
    </location>
</feature>
<evidence type="ECO:0000313" key="3">
    <source>
        <dbReference type="Ensembl" id="ENSCCRP00000118575.1"/>
    </source>
</evidence>
<feature type="region of interest" description="Disordered" evidence="1">
    <location>
        <begin position="1954"/>
        <end position="1989"/>
    </location>
</feature>
<reference evidence="3" key="1">
    <citation type="submission" date="2025-05" db="UniProtKB">
        <authorList>
            <consortium name="Ensembl"/>
        </authorList>
    </citation>
    <scope>IDENTIFICATION</scope>
</reference>
<feature type="region of interest" description="Disordered" evidence="1">
    <location>
        <begin position="2659"/>
        <end position="2690"/>
    </location>
</feature>
<feature type="region of interest" description="Disordered" evidence="1">
    <location>
        <begin position="761"/>
        <end position="785"/>
    </location>
</feature>
<protein>
    <recommendedName>
        <fullName evidence="2">DUF4585 domain-containing protein</fullName>
    </recommendedName>
</protein>
<feature type="compositionally biased region" description="Polar residues" evidence="1">
    <location>
        <begin position="351"/>
        <end position="364"/>
    </location>
</feature>
<feature type="compositionally biased region" description="Polar residues" evidence="1">
    <location>
        <begin position="2378"/>
        <end position="2390"/>
    </location>
</feature>
<feature type="compositionally biased region" description="Basic and acidic residues" evidence="1">
    <location>
        <begin position="2679"/>
        <end position="2690"/>
    </location>
</feature>
<feature type="compositionally biased region" description="Polar residues" evidence="1">
    <location>
        <begin position="2804"/>
        <end position="2814"/>
    </location>
</feature>
<feature type="compositionally biased region" description="Basic and acidic residues" evidence="1">
    <location>
        <begin position="761"/>
        <end position="784"/>
    </location>
</feature>
<feature type="domain" description="DUF4585" evidence="2">
    <location>
        <begin position="2987"/>
        <end position="3060"/>
    </location>
</feature>
<dbReference type="Pfam" id="PF15232">
    <property type="entry name" value="DUF4585"/>
    <property type="match status" value="1"/>
</dbReference>
<feature type="region of interest" description="Disordered" evidence="1">
    <location>
        <begin position="1523"/>
        <end position="1656"/>
    </location>
</feature>
<feature type="compositionally biased region" description="Polar residues" evidence="1">
    <location>
        <begin position="1443"/>
        <end position="1473"/>
    </location>
</feature>
<dbReference type="InterPro" id="IPR052303">
    <property type="entry name" value="CEFIP"/>
</dbReference>
<dbReference type="InterPro" id="IPR027838">
    <property type="entry name" value="DUF4585"/>
</dbReference>
<feature type="compositionally biased region" description="Polar residues" evidence="1">
    <location>
        <begin position="1219"/>
        <end position="1251"/>
    </location>
</feature>
<feature type="compositionally biased region" description="Basic and acidic residues" evidence="1">
    <location>
        <begin position="1835"/>
        <end position="1852"/>
    </location>
</feature>
<feature type="region of interest" description="Disordered" evidence="1">
    <location>
        <begin position="2307"/>
        <end position="2410"/>
    </location>
</feature>
<feature type="compositionally biased region" description="Polar residues" evidence="1">
    <location>
        <begin position="2941"/>
        <end position="2956"/>
    </location>
</feature>
<feature type="region of interest" description="Disordered" evidence="1">
    <location>
        <begin position="1773"/>
        <end position="1807"/>
    </location>
</feature>
<dbReference type="OMA" id="IEYDINR"/>
<dbReference type="PANTHER" id="PTHR33775">
    <property type="entry name" value="CARDIAC-ENRICHED FHL2-INTERACTING PROTEIN-RELATED"/>
    <property type="match status" value="1"/>
</dbReference>
<feature type="region of interest" description="Disordered" evidence="1">
    <location>
        <begin position="1832"/>
        <end position="1905"/>
    </location>
</feature>
<sequence>MSSLEKRHTGQQESMQGHRKYSNGLSDASNSGSFMDDTDREVSNLTDRAFRSLCIGEEAIYNDSEFSSSPTERHKAFEEETQQKTISHEALSYSIQQCGEAGVQSEMASTFQHSYVDVTHQEQAFREGSLSYMSNGSKEVTWQKSRSTSRVSSLIKAFSSGECYHDSGTCDVILARDRYRDFGSESWDRSAMLSIQRELSEFSSGYHQNFKSGPFQSYRNHFYTSDVGATVAQMDTTVLMKSSKSKFKALNSTNCFFHSEFSPFQLWEEYNRFSFQSTNVSGFMSPREFPRWYDSPMYKELKDNHRIPNSPCESRRFEQKQIQDVVASQCSRSTVVQKTSAIEKRCESEMTSNYPPWKKNNNLVRNKLPGNRPSTVSPTNERTCRPDSNLFRNNKVTHEIVVKSNLPSNVTPFNITQLLTPVIHTRQETETSEILRFAQTPSVSDYSSQGETDPKLQTDVKHMHDSYKFKASSLLFNLKDNRKRVKSTYSPTRFKGLEITDRNKQTSKLEGRESRFSDILVSQETAQENLIGKDARASCNLIGEPSEAPITTKDYTDGFGSYDILTLTSPQIQDRVANYKLFRESSEGHSSSTDPLANTELSTRYLSAQDKSSLTSESHLKDLNGTFIPARPEIANVLPRAYPPTHSLPAQTSERYGQSNNASQNDLKQRKDFGRKAFIEYSQNEAVKEKCPWDQIGSVKETDSRSESQPFRGEIAALIEMDKQRKSTAEHYFANDSYSVRKETYMQKVNEDIKLGRLAKQEEKEVRKDTVSPRKTSYSEKSIHDNQLSTFSKPIESYRIPKNSLQTKTSPLTEVYGGLQSFSVKNDFVKGVPVQNSSLNTMVTEDTFDQRAHDFKGQKNEGLYSYQPYRYEPNKQWHMSSTSEDRHTKESVWTQKKSEMIEQTGANSYKMSNTSSSTLHIHQNEFSTNNGASNPTLPDKDSVVPNIDTSNQNNTSLPTKQQNRFSINDILAIRDNEQARRLRDNTFVLAKSENPQNPIKYDTAEKLTITEPVKEQQGYKVQDITSPSPGYVRKDFQNTNETKDSTMSKDTDKVTTRVLSYKERSQSKQEILTSKLKAHAQKEISAIKEKGLSKQAILARNATKTRGTINNDGQEGHSVKKEITADKLNHLFQDITYSSVTQYKEQIQLHNDHPKNRSPPSTEIPPLHFEDNQNAVPEKKDENVKYKTLAIERQNDKHSADDNEMKETSTQDRRATVANMKNNVHKNYQPSRISGDKQISMTRSESINTNKESAKQSHEMSPEELMSGHFTATVKTYRENYTSHNPPAQHNEKQTVQHDQKENLYGSSQSQYTSAEKTVTKPADIIKEDLHVTSTETTKSNSDLNKNSLLGLEKNTPKVEEADVHLKSKITAAVEQSKNEPIKNSSGIAASQLTSSSSDIKFKNVIPPAKRLMEPAKSELTSNLQTNTLNVDPKQLINRTYKHNSGVNSDSEVSSTDNTVRNNSGPTNDLVSQRTRETETLKPFNNEDVQVLINKNNITQENDLAKQQNNTSQVKTVETTSVNQMVESHSKPETDEESQTQIAEAEAKESCQQKEIHQDDENTKTLFSFEKNELPRNHEGISRIKDDSDVVNNCQQREKITESASPKQQQGFPRLLEISHEKNNPQKSTKASQEVNPTNSKPQKSAEDALKPNSSPQHKVIVEEDATQKNNIQPVLTQNVESTAGASNITILTPSNKEPVEEPIIYGICVSSKTEAASNDEPMIYTICVSSKCHIDEQQNPVKQEEESSVETDRFVKDESFCIKNTRVENEHDDVHRQTEVSSNIEEKEDKIGKCEPPATTDKSGITGRISTSYEDLLAKYGLPVRVCGHLTSKHMQDERKQKEKEETETRLPHKPINHGMNRPLPSKEKSSDTTQTHPEDSRQVSDQQASITSQPLKGTESEIKQVKVQHYDTISVTHSNNMAEKQQSTGNNTPELGHSTRDATIILKDTENVEQDQDTHIEPSRQNRGNDIELKEKKVEEQVRNTDKVQSLKMTGNIDVVSNSRESPMKTENVSLTAKQPTTTDESTRPTKTEVLKAPISSMAKDTVITKLIESTIPERMIPQSKKKSQKVEGKEKLFNDADTFTSQKNKIHGTEVFNLKVEKTVDEAKQKDPVMAMKQESVSEKHAQTLQKNGKEDEKGGEKRSQEKLQVEFNTRNEMVLKDSAATHVNNYRDKVSIIGEDVCTVVKQDQACFVVPKIHLEDIKVSTAEVSSNKEFMAGHKNQHEVIKKENLKGKKGAVVAELVGEKDFTEQKNLPVKSLTVQNEPKTVDNMKGHIEMASKNTYDVGKEITPLKKDSPIKLEKTEINPRRGAVETQDIKVYDNKQPRLNSDKRKKEDPVLNLSGQNDGDLKVNENRSSLRGKKERNVDATETKQGEQSNTNQYQPETKGSARYEQEHAQLSQQNTRKECIVSKPEATQRNMKGTRPEISAIADYARLKVISAEDDTKELDIFPKTDSYDQPVLRIHKDLYGNVSDIGGETKRDVISMEKCQNLKQKTSQLKKQTDKETLSQNQNHLVPSTVQLKPVSPLASGSQNEPASLGTQPKALTNQKESNTKPTLMEHPNRRERNNIYQSKNPQGVPLQANRTISRSRQMTHDKTTEKGNLSHCGRQESLANLSVSGTVKAADNQINMASPPGEEMEELQYYTVNALDTEIKPKEAPEPPPPSLKVSQNTDPAEKSEEEKKEDSFLQSLIDYNKVHATGTQSNSSSPAMGKPVMFRVKDNTIRTSSVTKTVKPRFHRSFSEDFRIGSPKEHLSECGSEKEDEIHPIESANPPVNHDPAIAALRLHKLKETLHNNLPSAENATKQSKSLQRRSQHFEEEETRSVISTMSEDMENCTASITDVANISVAFMPKHERYRDTYQRPASACYERPESSCYERPESACSDMRPLGKPPAVPPKSEKALRRAQRLTTRRMKKAETPKMAPENQDQLESKSIRNISGVPSSPSDTLSTHLEVQASPPLSQYDIQPNHTLPAHSIVTQPFPVTQRKLLQDPNSGQYFMVDVPLLVKTKTFYDPETGKYVQLNVRQRSQGALTQPGSLEMLNTPYMLYRGLLPMAASSLTPLRSSSEMSTSADNQDTLERGSEPWSQNGHLQNSNRDSQQYPDILYRSHEQNHNPSLYAENSINDNERHTDIKTMSELEDFAMESS</sequence>
<feature type="compositionally biased region" description="Polar residues" evidence="1">
    <location>
        <begin position="1919"/>
        <end position="1935"/>
    </location>
</feature>
<feature type="compositionally biased region" description="Basic and acidic residues" evidence="1">
    <location>
        <begin position="1773"/>
        <end position="1794"/>
    </location>
</feature>
<evidence type="ECO:0000259" key="2">
    <source>
        <dbReference type="Pfam" id="PF15232"/>
    </source>
</evidence>
<feature type="compositionally biased region" description="Basic and acidic residues" evidence="1">
    <location>
        <begin position="1"/>
        <end position="10"/>
    </location>
</feature>
<feature type="region of interest" description="Disordered" evidence="1">
    <location>
        <begin position="351"/>
        <end position="389"/>
    </location>
</feature>
<feature type="compositionally biased region" description="Polar residues" evidence="1">
    <location>
        <begin position="1602"/>
        <end position="1611"/>
    </location>
</feature>
<feature type="compositionally biased region" description="Basic and acidic residues" evidence="1">
    <location>
        <begin position="2123"/>
        <end position="2150"/>
    </location>
</feature>
<dbReference type="GeneTree" id="ENSGT00730000111333"/>
<feature type="compositionally biased region" description="Polar residues" evidence="1">
    <location>
        <begin position="2512"/>
        <end position="2525"/>
    </location>
</feature>
<feature type="compositionally biased region" description="Basic and acidic residues" evidence="1">
    <location>
        <begin position="1290"/>
        <end position="1300"/>
    </location>
</feature>
<feature type="compositionally biased region" description="Basic and acidic residues" evidence="1">
    <location>
        <begin position="1545"/>
        <end position="1563"/>
    </location>
</feature>
<feature type="region of interest" description="Disordered" evidence="1">
    <location>
        <begin position="2804"/>
        <end position="2829"/>
    </location>
</feature>
<feature type="compositionally biased region" description="Basic and acidic residues" evidence="1">
    <location>
        <begin position="1252"/>
        <end position="1261"/>
    </location>
</feature>
<dbReference type="Proteomes" id="UP001108240">
    <property type="component" value="Unplaced"/>
</dbReference>
<feature type="compositionally biased region" description="Polar residues" evidence="1">
    <location>
        <begin position="1625"/>
        <end position="1643"/>
    </location>
</feature>
<feature type="compositionally biased region" description="Basic and acidic residues" evidence="1">
    <location>
        <begin position="1866"/>
        <end position="1884"/>
    </location>
</feature>
<feature type="region of interest" description="Disordered" evidence="1">
    <location>
        <begin position="1281"/>
        <end position="1300"/>
    </location>
</feature>
<accession>A0A9J7YMM9</accession>
<proteinExistence type="predicted"/>
<feature type="compositionally biased region" description="Basic and acidic residues" evidence="1">
    <location>
        <begin position="2367"/>
        <end position="2377"/>
    </location>
</feature>
<feature type="compositionally biased region" description="Polar residues" evidence="1">
    <location>
        <begin position="3091"/>
        <end position="3104"/>
    </location>
</feature>
<organism evidence="3 4">
    <name type="scientific">Cyprinus carpio carpio</name>
    <dbReference type="NCBI Taxonomy" id="630221"/>
    <lineage>
        <taxon>Eukaryota</taxon>
        <taxon>Metazoa</taxon>
        <taxon>Chordata</taxon>
        <taxon>Craniata</taxon>
        <taxon>Vertebrata</taxon>
        <taxon>Euteleostomi</taxon>
        <taxon>Actinopterygii</taxon>
        <taxon>Neopterygii</taxon>
        <taxon>Teleostei</taxon>
        <taxon>Ostariophysi</taxon>
        <taxon>Cypriniformes</taxon>
        <taxon>Cyprinidae</taxon>
        <taxon>Cyprininae</taxon>
        <taxon>Cyprinus</taxon>
    </lineage>
</organism>
<dbReference type="GO" id="GO:0030018">
    <property type="term" value="C:Z disc"/>
    <property type="evidence" value="ECO:0007669"/>
    <property type="project" value="TreeGrafter"/>
</dbReference>
<feature type="compositionally biased region" description="Basic and acidic residues" evidence="1">
    <location>
        <begin position="1570"/>
        <end position="1588"/>
    </location>
</feature>
<keyword evidence="4" id="KW-1185">Reference proteome</keyword>